<dbReference type="GO" id="GO:0016779">
    <property type="term" value="F:nucleotidyltransferase activity"/>
    <property type="evidence" value="ECO:0007669"/>
    <property type="project" value="UniProtKB-KW"/>
</dbReference>
<organism evidence="3 4">
    <name type="scientific">Nocardioides marinquilinus</name>
    <dbReference type="NCBI Taxonomy" id="1210400"/>
    <lineage>
        <taxon>Bacteria</taxon>
        <taxon>Bacillati</taxon>
        <taxon>Actinomycetota</taxon>
        <taxon>Actinomycetes</taxon>
        <taxon>Propionibacteriales</taxon>
        <taxon>Nocardioidaceae</taxon>
        <taxon>Nocardioides</taxon>
    </lineage>
</organism>
<name>A0ABP9PDY7_9ACTN</name>
<evidence type="ECO:0000313" key="4">
    <source>
        <dbReference type="Proteomes" id="UP001500221"/>
    </source>
</evidence>
<evidence type="ECO:0000313" key="3">
    <source>
        <dbReference type="EMBL" id="GAA5142727.1"/>
    </source>
</evidence>
<dbReference type="Proteomes" id="UP001500221">
    <property type="component" value="Unassembled WGS sequence"/>
</dbReference>
<dbReference type="InterPro" id="IPR050088">
    <property type="entry name" value="IspD/TarI_cytidylyltransf_bact"/>
</dbReference>
<dbReference type="Gene3D" id="3.90.550.10">
    <property type="entry name" value="Spore Coat Polysaccharide Biosynthesis Protein SpsA, Chain A"/>
    <property type="match status" value="1"/>
</dbReference>
<keyword evidence="1" id="KW-0808">Transferase</keyword>
<reference evidence="4" key="1">
    <citation type="journal article" date="2019" name="Int. J. Syst. Evol. Microbiol.">
        <title>The Global Catalogue of Microorganisms (GCM) 10K type strain sequencing project: providing services to taxonomists for standard genome sequencing and annotation.</title>
        <authorList>
            <consortium name="The Broad Institute Genomics Platform"/>
            <consortium name="The Broad Institute Genome Sequencing Center for Infectious Disease"/>
            <person name="Wu L."/>
            <person name="Ma J."/>
        </authorList>
    </citation>
    <scope>NUCLEOTIDE SEQUENCE [LARGE SCALE GENOMIC DNA]</scope>
    <source>
        <strain evidence="4">JCM 18459</strain>
    </source>
</reference>
<keyword evidence="2 3" id="KW-0548">Nucleotidyltransferase</keyword>
<gene>
    <name evidence="3" type="ORF">GCM10023340_06680</name>
</gene>
<accession>A0ABP9PDY7</accession>
<dbReference type="SUPFAM" id="SSF53448">
    <property type="entry name" value="Nucleotide-diphospho-sugar transferases"/>
    <property type="match status" value="1"/>
</dbReference>
<evidence type="ECO:0000256" key="2">
    <source>
        <dbReference type="ARBA" id="ARBA00022695"/>
    </source>
</evidence>
<dbReference type="InterPro" id="IPR029044">
    <property type="entry name" value="Nucleotide-diphossugar_trans"/>
</dbReference>
<protein>
    <submittedName>
        <fullName evidence="3">IspD/TarI family cytidylyltransferase</fullName>
    </submittedName>
</protein>
<keyword evidence="4" id="KW-1185">Reference proteome</keyword>
<dbReference type="InterPro" id="IPR034683">
    <property type="entry name" value="IspD/TarI"/>
</dbReference>
<dbReference type="Pfam" id="PF01128">
    <property type="entry name" value="IspD"/>
    <property type="match status" value="1"/>
</dbReference>
<dbReference type="PANTHER" id="PTHR32125:SF4">
    <property type="entry name" value="2-C-METHYL-D-ERYTHRITOL 4-PHOSPHATE CYTIDYLYLTRANSFERASE, CHLOROPLASTIC"/>
    <property type="match status" value="1"/>
</dbReference>
<dbReference type="PANTHER" id="PTHR32125">
    <property type="entry name" value="2-C-METHYL-D-ERYTHRITOL 4-PHOSPHATE CYTIDYLYLTRANSFERASE, CHLOROPLASTIC"/>
    <property type="match status" value="1"/>
</dbReference>
<proteinExistence type="predicted"/>
<sequence>MPAAVVVVAAGAGRRSGAEVNKVLLPLDGVAVLAWSVRTALAVADVERVVVVVRAGEQDAVAEALGPHLGGREVGLVTGGATRHDSEWAALRVLRDDVEAGRIDVVAVHDGARPLASSELFERVLAAAREHGGAIPVVPVPALLGPDGVVRGAATVQTPQAFEARALLDAYARADAEGFRGTDTASCLEHYAEVRIAAVPSDATNLKVTWPDDLASAQALQQAHVGLLRHPGGR</sequence>
<dbReference type="EMBL" id="BAABKG010000001">
    <property type="protein sequence ID" value="GAA5142727.1"/>
    <property type="molecule type" value="Genomic_DNA"/>
</dbReference>
<comment type="caution">
    <text evidence="3">The sequence shown here is derived from an EMBL/GenBank/DDBJ whole genome shotgun (WGS) entry which is preliminary data.</text>
</comment>
<evidence type="ECO:0000256" key="1">
    <source>
        <dbReference type="ARBA" id="ARBA00022679"/>
    </source>
</evidence>
<dbReference type="RefSeq" id="WP_345454509.1">
    <property type="nucleotide sequence ID" value="NZ_BAABKG010000001.1"/>
</dbReference>